<sequence length="425" mass="48330">MNSLGNKRTTKEKSSDLKFQNSTLPKNRSWPHLHRTTAQDQAIHEPLPRWERKFAAAPDVTEYHSEDEYEDPELQMVDVWPSLKILPARPIKESEYADTRCFKRVMDTSPPIHTKASLPSLGPSWNMWTRLEEVDKAISKDMRRHHTRENKSIKGNKTPLPPPRPPATLPKQHQPLPPAPAPENSAPLPQRHTSPEAQGGLRQISLKDLSGVLEAEEVSHDKMRPASSQPSQSRNTRKIPLALTSSSFVRSHNNLQDRDDEDSMQACSAQRCQSPASHGPPGNTLPHPDTSWREPFPAPSDEKEVQHNEWYVGQYSRQAVEEALMKENKDGTFLVRDHSTKSKAEPYVLVVFYGNKVYNVKIRFLEKSQQFALGTGLRGDEKFDSVEDIIEYYQYFPITLIDGKDKTGAHREQCYLTQPLTLAGH</sequence>
<dbReference type="InterPro" id="IPR036860">
    <property type="entry name" value="SH2_dom_sf"/>
</dbReference>
<dbReference type="InterPro" id="IPR051751">
    <property type="entry name" value="Immunoreceptor_sig_adapters"/>
</dbReference>
<dbReference type="SUPFAM" id="SSF55550">
    <property type="entry name" value="SH2 domain"/>
    <property type="match status" value="1"/>
</dbReference>
<evidence type="ECO:0000256" key="3">
    <source>
        <dbReference type="SAM" id="MobiDB-lite"/>
    </source>
</evidence>
<keyword evidence="6" id="KW-1185">Reference proteome</keyword>
<evidence type="ECO:0000256" key="2">
    <source>
        <dbReference type="PROSITE-ProRule" id="PRU00191"/>
    </source>
</evidence>
<dbReference type="GeneTree" id="ENSGT00940000161846"/>
<dbReference type="FunFam" id="3.30.505.10:FF:000016">
    <property type="entry name" value="B-cell linker protein isoform 2"/>
    <property type="match status" value="1"/>
</dbReference>
<accession>A0A8C6EVG3</accession>
<dbReference type="GO" id="GO:0044877">
    <property type="term" value="F:protein-containing complex binding"/>
    <property type="evidence" value="ECO:0007669"/>
    <property type="project" value="Ensembl"/>
</dbReference>
<dbReference type="GO" id="GO:0035556">
    <property type="term" value="P:intracellular signal transduction"/>
    <property type="evidence" value="ECO:0007669"/>
    <property type="project" value="Ensembl"/>
</dbReference>
<dbReference type="SMART" id="SM00252">
    <property type="entry name" value="SH2"/>
    <property type="match status" value="1"/>
</dbReference>
<evidence type="ECO:0000313" key="5">
    <source>
        <dbReference type="Ensembl" id="ENSMMMP00000018002.1"/>
    </source>
</evidence>
<dbReference type="PANTHER" id="PTHR14098">
    <property type="entry name" value="SH2 DOMAIN CONTAINING PROTEIN"/>
    <property type="match status" value="1"/>
</dbReference>
<dbReference type="GO" id="GO:0007169">
    <property type="term" value="P:cell surface receptor protein tyrosine kinase signaling pathway"/>
    <property type="evidence" value="ECO:0007669"/>
    <property type="project" value="Ensembl"/>
</dbReference>
<dbReference type="Pfam" id="PF00017">
    <property type="entry name" value="SH2"/>
    <property type="match status" value="1"/>
</dbReference>
<protein>
    <submittedName>
        <fullName evidence="5">Cytokine dependent hematopoietic cell linker</fullName>
    </submittedName>
</protein>
<evidence type="ECO:0000313" key="6">
    <source>
        <dbReference type="Proteomes" id="UP000694407"/>
    </source>
</evidence>
<dbReference type="GO" id="GO:0042629">
    <property type="term" value="C:mast cell granule"/>
    <property type="evidence" value="ECO:0007669"/>
    <property type="project" value="Ensembl"/>
</dbReference>
<keyword evidence="1 2" id="KW-0727">SH2 domain</keyword>
<dbReference type="PRINTS" id="PR00401">
    <property type="entry name" value="SH2DOMAIN"/>
</dbReference>
<feature type="compositionally biased region" description="Polar residues" evidence="3">
    <location>
        <begin position="17"/>
        <end position="26"/>
    </location>
</feature>
<feature type="region of interest" description="Disordered" evidence="3">
    <location>
        <begin position="215"/>
        <end position="303"/>
    </location>
</feature>
<dbReference type="Ensembl" id="ENSMMMT00000020468.1">
    <property type="protein sequence ID" value="ENSMMMP00000018002.1"/>
    <property type="gene ID" value="ENSMMMG00000015962.1"/>
</dbReference>
<dbReference type="AlphaFoldDB" id="A0A8C6EVG3"/>
<name>A0A8C6EVG3_MARMA</name>
<reference evidence="5" key="2">
    <citation type="submission" date="2025-09" db="UniProtKB">
        <authorList>
            <consortium name="Ensembl"/>
        </authorList>
    </citation>
    <scope>IDENTIFICATION</scope>
</reference>
<feature type="domain" description="SH2" evidence="4">
    <location>
        <begin position="310"/>
        <end position="420"/>
    </location>
</feature>
<feature type="compositionally biased region" description="Pro residues" evidence="3">
    <location>
        <begin position="159"/>
        <end position="168"/>
    </location>
</feature>
<dbReference type="GO" id="GO:0032815">
    <property type="term" value="P:negative regulation of natural killer cell activation"/>
    <property type="evidence" value="ECO:0007669"/>
    <property type="project" value="Ensembl"/>
</dbReference>
<feature type="region of interest" description="Disordered" evidence="3">
    <location>
        <begin position="139"/>
        <end position="201"/>
    </location>
</feature>
<feature type="region of interest" description="Disordered" evidence="3">
    <location>
        <begin position="1"/>
        <end position="45"/>
    </location>
</feature>
<dbReference type="GO" id="GO:0032991">
    <property type="term" value="C:protein-containing complex"/>
    <property type="evidence" value="ECO:0007669"/>
    <property type="project" value="Ensembl"/>
</dbReference>
<evidence type="ECO:0000259" key="4">
    <source>
        <dbReference type="PROSITE" id="PS50001"/>
    </source>
</evidence>
<dbReference type="GO" id="GO:0043303">
    <property type="term" value="P:mast cell degranulation"/>
    <property type="evidence" value="ECO:0007669"/>
    <property type="project" value="Ensembl"/>
</dbReference>
<dbReference type="GO" id="GO:0002729">
    <property type="term" value="P:positive regulation of natural killer cell cytokine production"/>
    <property type="evidence" value="ECO:0007669"/>
    <property type="project" value="Ensembl"/>
</dbReference>
<proteinExistence type="predicted"/>
<dbReference type="PROSITE" id="PS50001">
    <property type="entry name" value="SH2"/>
    <property type="match status" value="1"/>
</dbReference>
<dbReference type="PANTHER" id="PTHR14098:SF2">
    <property type="entry name" value="CYTOKINE-DEPENDENT HEMATOPOIETIC CELL LINKER"/>
    <property type="match status" value="1"/>
</dbReference>
<evidence type="ECO:0000256" key="1">
    <source>
        <dbReference type="ARBA" id="ARBA00022999"/>
    </source>
</evidence>
<dbReference type="Gene3D" id="3.30.505.10">
    <property type="entry name" value="SH2 domain"/>
    <property type="match status" value="1"/>
</dbReference>
<feature type="compositionally biased region" description="Polar residues" evidence="3">
    <location>
        <begin position="265"/>
        <end position="276"/>
    </location>
</feature>
<organism evidence="5 6">
    <name type="scientific">Marmota marmota marmota</name>
    <name type="common">Alpine marmot</name>
    <dbReference type="NCBI Taxonomy" id="9994"/>
    <lineage>
        <taxon>Eukaryota</taxon>
        <taxon>Metazoa</taxon>
        <taxon>Chordata</taxon>
        <taxon>Craniata</taxon>
        <taxon>Vertebrata</taxon>
        <taxon>Euteleostomi</taxon>
        <taxon>Mammalia</taxon>
        <taxon>Eutheria</taxon>
        <taxon>Euarchontoglires</taxon>
        <taxon>Glires</taxon>
        <taxon>Rodentia</taxon>
        <taxon>Sciuromorpha</taxon>
        <taxon>Sciuridae</taxon>
        <taxon>Xerinae</taxon>
        <taxon>Marmotini</taxon>
        <taxon>Marmota</taxon>
    </lineage>
</organism>
<gene>
    <name evidence="5" type="primary">CLNK</name>
</gene>
<dbReference type="Proteomes" id="UP000694407">
    <property type="component" value="Unplaced"/>
</dbReference>
<feature type="compositionally biased region" description="Polar residues" evidence="3">
    <location>
        <begin position="243"/>
        <end position="254"/>
    </location>
</feature>
<reference evidence="5" key="1">
    <citation type="submission" date="2025-08" db="UniProtKB">
        <authorList>
            <consortium name="Ensembl"/>
        </authorList>
    </citation>
    <scope>IDENTIFICATION</scope>
</reference>
<dbReference type="InterPro" id="IPR000980">
    <property type="entry name" value="SH2"/>
</dbReference>